<dbReference type="EMBL" id="CAAALY010032097">
    <property type="protein sequence ID" value="VEL17317.1"/>
    <property type="molecule type" value="Genomic_DNA"/>
</dbReference>
<feature type="region of interest" description="Disordered" evidence="1">
    <location>
        <begin position="142"/>
        <end position="218"/>
    </location>
</feature>
<sequence length="673" mass="70709">MRKRTEAQPPSLPDLTREAAGSVSNINNSSKGSSSVNNFKDISVNGEDSSLSDQRLRSLFGVQNGLLADVVHVLLEYAHLILGPQFSSLAQLAQYLVINRYVNSRSKHAFALIAFAENQSSSPSIPSTHDLASSLFDVLQRGGKSQTSGNSDNIGSLPLLPNPEVRTRTQIVSKISGQSNTPNSTIPYSSGTPDRLSQTSNSTRTSTPKASDAQTFHGSPLTTCNNALGKVNPVSNPTVDPVVPHMINTSSHNPVESTYSGTSAVTAAAVAASVLTGYSAALAGYPGYYPTQSPYSKQSTNSAQIRSQMPPSSETENAQDSSAAVALAAAAYAVHQHQLTSTNSNAPNAPLASPMIAYNRTQQSFTRQISPVNAGKTSTLATTFHSYSGESSASLGHRYNATLSPISVGQQTFGSYTAPLSAHSVLHPNFPSAGTLSSSPRLASPVDYCIPAPAHPPLGAGLGSAMSPYTPARGAQTSAISSVDVTSSTKRFTPPPIDAPGAYEPSPRFHLGGSSPNKRPRYFHGHPASVSTAQNIDIYDLPVPTSSFTTKSNAISVSSLEYNGSKTPEVRLPNRGASFYSGGYEGLGMFSPAPAPSSQSHLSTSPLSVLPVSSLTPSLPHVSSSTQPSWSQFSSRQEDSSWKVRVRIGCNNSLSLLLVLILTFKTPIVDISS</sequence>
<feature type="compositionally biased region" description="Low complexity" evidence="1">
    <location>
        <begin position="21"/>
        <end position="38"/>
    </location>
</feature>
<evidence type="ECO:0000313" key="2">
    <source>
        <dbReference type="EMBL" id="VEL17317.1"/>
    </source>
</evidence>
<name>A0A3S5A1K1_9PLAT</name>
<dbReference type="OrthoDB" id="10069709at2759"/>
<evidence type="ECO:0000256" key="1">
    <source>
        <dbReference type="SAM" id="MobiDB-lite"/>
    </source>
</evidence>
<feature type="compositionally biased region" description="Polar residues" evidence="1">
    <location>
        <begin position="480"/>
        <end position="491"/>
    </location>
</feature>
<gene>
    <name evidence="2" type="ORF">PXEA_LOCUS10757</name>
</gene>
<dbReference type="AlphaFoldDB" id="A0A3S5A1K1"/>
<feature type="compositionally biased region" description="Polar residues" evidence="1">
    <location>
        <begin position="143"/>
        <end position="154"/>
    </location>
</feature>
<comment type="caution">
    <text evidence="2">The sequence shown here is derived from an EMBL/GenBank/DDBJ whole genome shotgun (WGS) entry which is preliminary data.</text>
</comment>
<feature type="region of interest" description="Disordered" evidence="1">
    <location>
        <begin position="480"/>
        <end position="527"/>
    </location>
</feature>
<dbReference type="Proteomes" id="UP000784294">
    <property type="component" value="Unassembled WGS sequence"/>
</dbReference>
<keyword evidence="3" id="KW-1185">Reference proteome</keyword>
<accession>A0A3S5A1K1</accession>
<proteinExistence type="predicted"/>
<evidence type="ECO:0000313" key="3">
    <source>
        <dbReference type="Proteomes" id="UP000784294"/>
    </source>
</evidence>
<organism evidence="2 3">
    <name type="scientific">Protopolystoma xenopodis</name>
    <dbReference type="NCBI Taxonomy" id="117903"/>
    <lineage>
        <taxon>Eukaryota</taxon>
        <taxon>Metazoa</taxon>
        <taxon>Spiralia</taxon>
        <taxon>Lophotrochozoa</taxon>
        <taxon>Platyhelminthes</taxon>
        <taxon>Monogenea</taxon>
        <taxon>Polyopisthocotylea</taxon>
        <taxon>Polystomatidea</taxon>
        <taxon>Polystomatidae</taxon>
        <taxon>Protopolystoma</taxon>
    </lineage>
</organism>
<feature type="region of interest" description="Disordered" evidence="1">
    <location>
        <begin position="1"/>
        <end position="38"/>
    </location>
</feature>
<reference evidence="2" key="1">
    <citation type="submission" date="2018-11" db="EMBL/GenBank/DDBJ databases">
        <authorList>
            <consortium name="Pathogen Informatics"/>
        </authorList>
    </citation>
    <scope>NUCLEOTIDE SEQUENCE</scope>
</reference>
<feature type="region of interest" description="Disordered" evidence="1">
    <location>
        <begin position="293"/>
        <end position="321"/>
    </location>
</feature>
<feature type="compositionally biased region" description="Polar residues" evidence="1">
    <location>
        <begin position="168"/>
        <end position="218"/>
    </location>
</feature>
<protein>
    <submittedName>
        <fullName evidence="2">Uncharacterized protein</fullName>
    </submittedName>
</protein>